<evidence type="ECO:0000313" key="9">
    <source>
        <dbReference type="Proteomes" id="UP000217349"/>
    </source>
</evidence>
<sequence length="132" mass="14788">MNKLILGLLLPLSFLFADSFRDAMMEYKSGNFTHAKELFELSIKKENSVQGYFYLGKMYLYGEGVEANPALAIPYLEQAVMKGNIKAKCYLAEAYLKNKVKHDEAVSLLNQGAKDSVTCKDIASTYNILLNS</sequence>
<dbReference type="KEGG" id="suls:Sdiek1_0710"/>
<dbReference type="EMBL" id="CP021416">
    <property type="protein sequence ID" value="ARU47879.1"/>
    <property type="molecule type" value="Genomic_DNA"/>
</dbReference>
<dbReference type="GO" id="GO:0008800">
    <property type="term" value="F:beta-lactamase activity"/>
    <property type="evidence" value="ECO:0007669"/>
    <property type="project" value="UniProtKB-EC"/>
</dbReference>
<reference evidence="9" key="2">
    <citation type="submission" date="2017-09" db="EMBL/GenBank/DDBJ databases">
        <title>The complete genome of Sulfurospirillum sp. JPD-1.</title>
        <authorList>
            <person name="Goris T."/>
        </authorList>
    </citation>
    <scope>NUCLEOTIDE SEQUENCE [LARGE SCALE GENOMIC DNA]</scope>
    <source>
        <strain evidence="9">JPD-1</strain>
    </source>
</reference>
<dbReference type="GO" id="GO:0046677">
    <property type="term" value="P:response to antibiotic"/>
    <property type="evidence" value="ECO:0007669"/>
    <property type="project" value="UniProtKB-KW"/>
</dbReference>
<accession>A0A1Y0HIF7</accession>
<gene>
    <name evidence="6" type="ORF">Sdiek1_0710</name>
    <name evidence="7" type="ORF">SJPD1_0705</name>
</gene>
<organism evidence="6 8">
    <name type="scientific">Sulfurospirillum diekertiae</name>
    <dbReference type="NCBI Taxonomy" id="1854492"/>
    <lineage>
        <taxon>Bacteria</taxon>
        <taxon>Pseudomonadati</taxon>
        <taxon>Campylobacterota</taxon>
        <taxon>Epsilonproteobacteria</taxon>
        <taxon>Campylobacterales</taxon>
        <taxon>Sulfurospirillaceae</taxon>
        <taxon>Sulfurospirillum</taxon>
    </lineage>
</organism>
<dbReference type="PANTHER" id="PTHR11102">
    <property type="entry name" value="SEL-1-LIKE PROTEIN"/>
    <property type="match status" value="1"/>
</dbReference>
<evidence type="ECO:0000256" key="2">
    <source>
        <dbReference type="ARBA" id="ARBA00012865"/>
    </source>
</evidence>
<reference evidence="7" key="3">
    <citation type="submission" date="2017-09" db="EMBL/GenBank/DDBJ databases">
        <authorList>
            <person name="Goris T."/>
        </authorList>
    </citation>
    <scope>NUCLEOTIDE SEQUENCE</scope>
    <source>
        <strain evidence="7">JPD-1</strain>
    </source>
</reference>
<dbReference type="OrthoDB" id="5339802at2"/>
<evidence type="ECO:0000256" key="5">
    <source>
        <dbReference type="SAM" id="SignalP"/>
    </source>
</evidence>
<name>A0A1Y0HIF7_9BACT</name>
<dbReference type="Proteomes" id="UP000217349">
    <property type="component" value="Chromosome"/>
</dbReference>
<feature type="signal peptide" evidence="5">
    <location>
        <begin position="1"/>
        <end position="17"/>
    </location>
</feature>
<dbReference type="EC" id="3.5.2.6" evidence="2"/>
<dbReference type="InterPro" id="IPR006597">
    <property type="entry name" value="Sel1-like"/>
</dbReference>
<evidence type="ECO:0000313" key="7">
    <source>
        <dbReference type="EMBL" id="ATB68820.1"/>
    </source>
</evidence>
<keyword evidence="3" id="KW-1015">Disulfide bond</keyword>
<dbReference type="SUPFAM" id="SSF81901">
    <property type="entry name" value="HCP-like"/>
    <property type="match status" value="1"/>
</dbReference>
<evidence type="ECO:0000256" key="1">
    <source>
        <dbReference type="ARBA" id="ARBA00001526"/>
    </source>
</evidence>
<dbReference type="AlphaFoldDB" id="A0A1Y0HIF7"/>
<dbReference type="EMBL" id="CP023275">
    <property type="protein sequence ID" value="ATB68820.1"/>
    <property type="molecule type" value="Genomic_DNA"/>
</dbReference>
<proteinExistence type="predicted"/>
<dbReference type="PANTHER" id="PTHR11102:SF160">
    <property type="entry name" value="ERAD-ASSOCIATED E3 UBIQUITIN-PROTEIN LIGASE COMPONENT HRD3"/>
    <property type="match status" value="1"/>
</dbReference>
<evidence type="ECO:0000313" key="6">
    <source>
        <dbReference type="EMBL" id="ARU47879.1"/>
    </source>
</evidence>
<dbReference type="Gene3D" id="1.25.40.10">
    <property type="entry name" value="Tetratricopeptide repeat domain"/>
    <property type="match status" value="1"/>
</dbReference>
<keyword evidence="5" id="KW-0732">Signal</keyword>
<dbReference type="Proteomes" id="UP000196005">
    <property type="component" value="Chromosome"/>
</dbReference>
<evidence type="ECO:0000256" key="4">
    <source>
        <dbReference type="ARBA" id="ARBA00023251"/>
    </source>
</evidence>
<dbReference type="KEGG" id="sulj:SJPD1_0705"/>
<feature type="chain" id="PRO_5044568422" description="beta-lactamase" evidence="5">
    <location>
        <begin position="18"/>
        <end position="132"/>
    </location>
</feature>
<protein>
    <recommendedName>
        <fullName evidence="2">beta-lactamase</fullName>
        <ecNumber evidence="2">3.5.2.6</ecNumber>
    </recommendedName>
</protein>
<keyword evidence="4" id="KW-0046">Antibiotic resistance</keyword>
<keyword evidence="8" id="KW-1185">Reference proteome</keyword>
<dbReference type="SMART" id="SM00671">
    <property type="entry name" value="SEL1"/>
    <property type="match status" value="1"/>
</dbReference>
<evidence type="ECO:0000256" key="3">
    <source>
        <dbReference type="ARBA" id="ARBA00023157"/>
    </source>
</evidence>
<comment type="catalytic activity">
    <reaction evidence="1">
        <text>a beta-lactam + H2O = a substituted beta-amino acid</text>
        <dbReference type="Rhea" id="RHEA:20401"/>
        <dbReference type="ChEBI" id="CHEBI:15377"/>
        <dbReference type="ChEBI" id="CHEBI:35627"/>
        <dbReference type="ChEBI" id="CHEBI:140347"/>
        <dbReference type="EC" id="3.5.2.6"/>
    </reaction>
</comment>
<reference evidence="7" key="5">
    <citation type="journal article" date="2020" name="MicrobiologyOpen">
        <title>Tetrachloroethene respiration in Sulfurospirillum species is regulated by a two-component system as unraveled by comparative genomics, transcriptomics, and regulator binding studies.</title>
        <authorList>
            <person name="Esken J."/>
            <person name="Goris T."/>
            <person name="Gadkari J."/>
            <person name="Bischler T."/>
            <person name="Forstner K.U."/>
            <person name="Sharma C.M."/>
            <person name="Diekert G."/>
            <person name="Schubert T."/>
        </authorList>
    </citation>
    <scope>NUCLEOTIDE SEQUENCE</scope>
    <source>
        <strain evidence="7">JPD-1</strain>
    </source>
</reference>
<dbReference type="InterPro" id="IPR050767">
    <property type="entry name" value="Sel1_AlgK"/>
</dbReference>
<accession>A0A290HT46</accession>
<reference evidence="8" key="1">
    <citation type="submission" date="2017-05" db="EMBL/GenBank/DDBJ databases">
        <title>Dechlorination kinetics govern the competition between two new strains of the genus Sulfurospirillum.</title>
        <authorList>
            <person name="Buttet G.F."/>
            <person name="Murray A.M."/>
            <person name="Goris T."/>
            <person name="Burion M."/>
            <person name="Lin B."/>
            <person name="Rolle M."/>
            <person name="Maillard J."/>
        </authorList>
    </citation>
    <scope>NUCLEOTIDE SEQUENCE [LARGE SCALE GENOMIC DNA]</scope>
    <source>
        <strain evidence="8">SL2-1</strain>
    </source>
</reference>
<reference evidence="6" key="4">
    <citation type="journal article" date="2018" name="FEMS Microbiol. Ecol.">
        <title>Coexistence of two distinct Sulfurospirillum populations respiring tetrachloroethene-genomic and kinetic considerations. .</title>
        <authorList>
            <person name="Buttet G.F."/>
            <person name="Murray A.M."/>
            <person name="Goris T."/>
            <person name="Burion M."/>
            <person name="Jin B."/>
            <person name="Rolle M."/>
            <person name="Holliger C."/>
            <person name="Maillard J."/>
        </authorList>
    </citation>
    <scope>NUCLEOTIDE SEQUENCE</scope>
    <source>
        <strain evidence="6">SL2-1</strain>
    </source>
</reference>
<evidence type="ECO:0000313" key="8">
    <source>
        <dbReference type="Proteomes" id="UP000196005"/>
    </source>
</evidence>
<dbReference type="InterPro" id="IPR011990">
    <property type="entry name" value="TPR-like_helical_dom_sf"/>
</dbReference>
<dbReference type="RefSeq" id="WP_087437916.1">
    <property type="nucleotide sequence ID" value="NZ_CP021416.1"/>
</dbReference>